<dbReference type="AlphaFoldDB" id="A0A090VWN1"/>
<dbReference type="EMBL" id="BBNR01000047">
    <property type="protein sequence ID" value="GAL69155.1"/>
    <property type="molecule type" value="Genomic_DNA"/>
</dbReference>
<dbReference type="eggNOG" id="ENOG5033EMB">
    <property type="taxonomic scope" value="Bacteria"/>
</dbReference>
<gene>
    <name evidence="1" type="ORF">JCM19301_3289</name>
    <name evidence="2" type="ORF">JCM19302_3357</name>
</gene>
<sequence length="128" mass="15137">MIFIIGIVGFIIYNFLRDKDQMLKHQVDMRGGMAKKYEFLISKLTEGTTAKVVKVTRDHIHIRAVGNTTATNFFITENFNKTEIEWIGQLGMLGKHKHRWTFPHNFPQEKMLNEIGEYLEWKTKQMFE</sequence>
<comment type="caution">
    <text evidence="1">The sequence shown here is derived from an EMBL/GenBank/DDBJ whole genome shotgun (WGS) entry which is preliminary data.</text>
</comment>
<dbReference type="Proteomes" id="UP000029641">
    <property type="component" value="Unassembled WGS sequence"/>
</dbReference>
<proteinExistence type="predicted"/>
<name>A0A090VWN1_9FLAO</name>
<reference evidence="3 4" key="1">
    <citation type="journal article" date="2014" name="Genome Announc.">
        <title>Draft Genome Sequence of Marine Flavobacterium Jejuia pallidilutea Strain 11shimoA1 and Pigmentation Mutants.</title>
        <authorList>
            <person name="Takatani N."/>
            <person name="Nakanishi M."/>
            <person name="Meirelles P."/>
            <person name="Mino S."/>
            <person name="Suda W."/>
            <person name="Oshima K."/>
            <person name="Hattori M."/>
            <person name="Ohkuma M."/>
            <person name="Hosokawa M."/>
            <person name="Miyashita K."/>
            <person name="Thompson F.L."/>
            <person name="Niwa A."/>
            <person name="Sawabe T."/>
            <person name="Sawabe T."/>
        </authorList>
    </citation>
    <scope>NUCLEOTIDE SEQUENCE [LARGE SCALE GENOMIC DNA]</scope>
    <source>
        <strain evidence="1 3">JCM 19301</strain>
        <strain evidence="2">JCM 19302</strain>
        <strain evidence="4">JCM19302</strain>
    </source>
</reference>
<evidence type="ECO:0000313" key="1">
    <source>
        <dbReference type="EMBL" id="GAL69155.1"/>
    </source>
</evidence>
<evidence type="ECO:0000313" key="2">
    <source>
        <dbReference type="EMBL" id="GAL73393.1"/>
    </source>
</evidence>
<dbReference type="Proteomes" id="UP000029646">
    <property type="component" value="Unassembled WGS sequence"/>
</dbReference>
<accession>A0A090VWN1</accession>
<evidence type="ECO:0000313" key="3">
    <source>
        <dbReference type="Proteomes" id="UP000029641"/>
    </source>
</evidence>
<evidence type="ECO:0000313" key="4">
    <source>
        <dbReference type="Proteomes" id="UP000029646"/>
    </source>
</evidence>
<organism evidence="1 3">
    <name type="scientific">Jejuia pallidilutea</name>
    <dbReference type="NCBI Taxonomy" id="504487"/>
    <lineage>
        <taxon>Bacteria</taxon>
        <taxon>Pseudomonadati</taxon>
        <taxon>Bacteroidota</taxon>
        <taxon>Flavobacteriia</taxon>
        <taxon>Flavobacteriales</taxon>
        <taxon>Flavobacteriaceae</taxon>
        <taxon>Jejuia</taxon>
    </lineage>
</organism>
<dbReference type="EMBL" id="BBNS01000059">
    <property type="protein sequence ID" value="GAL73393.1"/>
    <property type="molecule type" value="Genomic_DNA"/>
</dbReference>
<protein>
    <submittedName>
        <fullName evidence="1">Uncharacterized protein</fullName>
    </submittedName>
</protein>